<feature type="binding site" evidence="16">
    <location>
        <position position="196"/>
    </location>
    <ligand>
        <name>Ca(2+)</name>
        <dbReference type="ChEBI" id="CHEBI:29108"/>
    </ligand>
</feature>
<dbReference type="PANTHER" id="PTHR11610:SF12">
    <property type="entry name" value="LIPASE MEMBER H"/>
    <property type="match status" value="1"/>
</dbReference>
<dbReference type="Gene3D" id="3.40.50.1820">
    <property type="entry name" value="alpha/beta hydrolase"/>
    <property type="match status" value="1"/>
</dbReference>
<feature type="active site" description="Charge relay system" evidence="15">
    <location>
        <position position="252"/>
    </location>
</feature>
<evidence type="ECO:0000256" key="14">
    <source>
        <dbReference type="ARBA" id="ARBA00049600"/>
    </source>
</evidence>
<feature type="binding site" evidence="16">
    <location>
        <position position="198"/>
    </location>
    <ligand>
        <name>Ca(2+)</name>
        <dbReference type="ChEBI" id="CHEBI:29108"/>
    </ligand>
</feature>
<evidence type="ECO:0000256" key="13">
    <source>
        <dbReference type="ARBA" id="ARBA00048637"/>
    </source>
</evidence>
<comment type="function">
    <text evidence="14">Hydrolyzes specifically phosphatidic acid (PA) to produce 2-acyl lysophosphatidic acid (LPA; a potent bioactive lipid mediator) and fatty acid. Does not hydrolyze other phospholipids, like phosphatidylserine (PS), phosphatidylcholine (PC) and phosphatidylethanolamine (PE) or triacylglycerol (TG).</text>
</comment>
<comment type="subcellular location">
    <subcellularLocation>
        <location evidence="1">Cell membrane</location>
        <topology evidence="1">Peripheral membrane protein</topology>
    </subcellularLocation>
    <subcellularLocation>
        <location evidence="2">Secreted</location>
    </subcellularLocation>
</comment>
<dbReference type="InterPro" id="IPR016272">
    <property type="entry name" value="Lipase_LIPH"/>
</dbReference>
<evidence type="ECO:0000256" key="16">
    <source>
        <dbReference type="PIRSR" id="PIRSR000865-2"/>
    </source>
</evidence>
<feature type="active site" description="Nucleophile" evidence="15">
    <location>
        <position position="158"/>
    </location>
</feature>
<evidence type="ECO:0000256" key="12">
    <source>
        <dbReference type="ARBA" id="ARBA00023180"/>
    </source>
</evidence>
<evidence type="ECO:0000256" key="18">
    <source>
        <dbReference type="SAM" id="SignalP"/>
    </source>
</evidence>
<dbReference type="FunFam" id="3.40.50.1820:FF:000063">
    <property type="entry name" value="Lipase member H"/>
    <property type="match status" value="1"/>
</dbReference>
<evidence type="ECO:0000313" key="20">
    <source>
        <dbReference type="EMBL" id="KAK2827765.1"/>
    </source>
</evidence>
<keyword evidence="6 18" id="KW-0732">Signal</keyword>
<evidence type="ECO:0000256" key="8">
    <source>
        <dbReference type="ARBA" id="ARBA00022963"/>
    </source>
</evidence>
<feature type="domain" description="Lipase" evidence="19">
    <location>
        <begin position="41"/>
        <end position="328"/>
    </location>
</feature>
<dbReference type="GO" id="GO:0006654">
    <property type="term" value="P:phosphatidic acid biosynthetic process"/>
    <property type="evidence" value="ECO:0007669"/>
    <property type="project" value="UniProtKB-ARBA"/>
</dbReference>
<feature type="chain" id="PRO_5041742124" description="Lipase domain-containing protein" evidence="18">
    <location>
        <begin position="24"/>
        <end position="451"/>
    </location>
</feature>
<comment type="catalytic activity">
    <reaction evidence="13">
        <text>1-hexadecanoyl-2-(9Z-octadecenoyl)-sn-glycero-3-phosphate + H2O = 2-(9Z-octadecenoyl)-sn-glycero-3-phosphate + hexadecanoate + H(+)</text>
        <dbReference type="Rhea" id="RHEA:40943"/>
        <dbReference type="ChEBI" id="CHEBI:7896"/>
        <dbReference type="ChEBI" id="CHEBI:15377"/>
        <dbReference type="ChEBI" id="CHEBI:15378"/>
        <dbReference type="ChEBI" id="CHEBI:64839"/>
        <dbReference type="ChEBI" id="CHEBI:77593"/>
    </reaction>
    <physiologicalReaction direction="left-to-right" evidence="13">
        <dbReference type="Rhea" id="RHEA:40944"/>
    </physiologicalReaction>
</comment>
<dbReference type="EMBL" id="JAVHJS010000019">
    <property type="protein sequence ID" value="KAK2827765.1"/>
    <property type="molecule type" value="Genomic_DNA"/>
</dbReference>
<proteinExistence type="inferred from homology"/>
<keyword evidence="5" id="KW-0964">Secreted</keyword>
<dbReference type="GO" id="GO:0046872">
    <property type="term" value="F:metal ion binding"/>
    <property type="evidence" value="ECO:0007669"/>
    <property type="project" value="UniProtKB-KW"/>
</dbReference>
<gene>
    <name evidence="20" type="ORF">Q7C36_018691</name>
</gene>
<evidence type="ECO:0000259" key="19">
    <source>
        <dbReference type="Pfam" id="PF00151"/>
    </source>
</evidence>
<reference evidence="20" key="1">
    <citation type="submission" date="2023-08" db="EMBL/GenBank/DDBJ databases">
        <title>Pelteobagrus vachellii genome.</title>
        <authorList>
            <person name="Liu H."/>
        </authorList>
    </citation>
    <scope>NUCLEOTIDE SEQUENCE</scope>
    <source>
        <strain evidence="20">PRFRI_2022a</strain>
        <tissue evidence="20">Muscle</tissue>
    </source>
</reference>
<dbReference type="PIRSF" id="PIRSF000865">
    <property type="entry name" value="Lipoprotein_lipase_LIPH"/>
    <property type="match status" value="1"/>
</dbReference>
<evidence type="ECO:0000256" key="5">
    <source>
        <dbReference type="ARBA" id="ARBA00022525"/>
    </source>
</evidence>
<dbReference type="GO" id="GO:0052689">
    <property type="term" value="F:carboxylic ester hydrolase activity"/>
    <property type="evidence" value="ECO:0007669"/>
    <property type="project" value="InterPro"/>
</dbReference>
<dbReference type="GO" id="GO:0005886">
    <property type="term" value="C:plasma membrane"/>
    <property type="evidence" value="ECO:0007669"/>
    <property type="project" value="UniProtKB-SubCell"/>
</dbReference>
<feature type="active site" description="Charge relay system" evidence="15">
    <location>
        <position position="182"/>
    </location>
</feature>
<dbReference type="InterPro" id="IPR029058">
    <property type="entry name" value="AB_hydrolase_fold"/>
</dbReference>
<keyword evidence="8" id="KW-0442">Lipid degradation</keyword>
<evidence type="ECO:0000256" key="11">
    <source>
        <dbReference type="ARBA" id="ARBA00023157"/>
    </source>
</evidence>
<dbReference type="InterPro" id="IPR013818">
    <property type="entry name" value="Lipase"/>
</dbReference>
<evidence type="ECO:0000256" key="2">
    <source>
        <dbReference type="ARBA" id="ARBA00004613"/>
    </source>
</evidence>
<dbReference type="GO" id="GO:0004620">
    <property type="term" value="F:phospholipase activity"/>
    <property type="evidence" value="ECO:0007669"/>
    <property type="project" value="TreeGrafter"/>
</dbReference>
<dbReference type="PRINTS" id="PR00821">
    <property type="entry name" value="TAGLIPASE"/>
</dbReference>
<evidence type="ECO:0000256" key="6">
    <source>
        <dbReference type="ARBA" id="ARBA00022729"/>
    </source>
</evidence>
<name>A0AA88M0I0_TACVA</name>
<dbReference type="InterPro" id="IPR000734">
    <property type="entry name" value="TAG_lipase"/>
</dbReference>
<dbReference type="Proteomes" id="UP001187315">
    <property type="component" value="Unassembled WGS sequence"/>
</dbReference>
<keyword evidence="21" id="KW-1185">Reference proteome</keyword>
<dbReference type="GO" id="GO:0005615">
    <property type="term" value="C:extracellular space"/>
    <property type="evidence" value="ECO:0007669"/>
    <property type="project" value="UniProtKB-ARBA"/>
</dbReference>
<feature type="signal peptide" evidence="18">
    <location>
        <begin position="1"/>
        <end position="23"/>
    </location>
</feature>
<dbReference type="PANTHER" id="PTHR11610">
    <property type="entry name" value="LIPASE"/>
    <property type="match status" value="1"/>
</dbReference>
<comment type="caution">
    <text evidence="20">The sequence shown here is derived from an EMBL/GenBank/DDBJ whole genome shotgun (WGS) entry which is preliminary data.</text>
</comment>
<dbReference type="CDD" id="cd00707">
    <property type="entry name" value="Pancreat_lipase_like"/>
    <property type="match status" value="1"/>
</dbReference>
<evidence type="ECO:0000256" key="7">
    <source>
        <dbReference type="ARBA" id="ARBA00022801"/>
    </source>
</evidence>
<evidence type="ECO:0000256" key="9">
    <source>
        <dbReference type="ARBA" id="ARBA00023098"/>
    </source>
</evidence>
<organism evidence="20 21">
    <name type="scientific">Tachysurus vachellii</name>
    <name type="common">Darkbarbel catfish</name>
    <name type="synonym">Pelteobagrus vachellii</name>
    <dbReference type="NCBI Taxonomy" id="175792"/>
    <lineage>
        <taxon>Eukaryota</taxon>
        <taxon>Metazoa</taxon>
        <taxon>Chordata</taxon>
        <taxon>Craniata</taxon>
        <taxon>Vertebrata</taxon>
        <taxon>Euteleostomi</taxon>
        <taxon>Actinopterygii</taxon>
        <taxon>Neopterygii</taxon>
        <taxon>Teleostei</taxon>
        <taxon>Ostariophysi</taxon>
        <taxon>Siluriformes</taxon>
        <taxon>Bagridae</taxon>
        <taxon>Tachysurus</taxon>
    </lineage>
</organism>
<keyword evidence="11" id="KW-1015">Disulfide bond</keyword>
<keyword evidence="16" id="KW-0106">Calcium</keyword>
<dbReference type="GO" id="GO:0016042">
    <property type="term" value="P:lipid catabolic process"/>
    <property type="evidence" value="ECO:0007669"/>
    <property type="project" value="UniProtKB-KW"/>
</dbReference>
<comment type="similarity">
    <text evidence="3 17">Belongs to the AB hydrolase superfamily. Lipase family.</text>
</comment>
<dbReference type="SUPFAM" id="SSF53474">
    <property type="entry name" value="alpha/beta-Hydrolases"/>
    <property type="match status" value="1"/>
</dbReference>
<evidence type="ECO:0000256" key="17">
    <source>
        <dbReference type="RuleBase" id="RU004262"/>
    </source>
</evidence>
<keyword evidence="7" id="KW-0378">Hydrolase</keyword>
<keyword evidence="10" id="KW-0472">Membrane</keyword>
<sequence>MTFRILYCLLITLILRPFSICTGEVCEQITDLDLKHSILGTHLEVRLILYTRENVTCGRLLSHDDPFATPTFIPTRPTTFLIHGYRPTGSPPVWMTMMVESILNRSDINAIVVDWNHGATNIIYATVVRNTRTVADNITHFIQKAKLSLSSIHMIGVSLGAHISGFTGAKFNGSIGRITALDPAGPLFRGKPSDERLDPSDAQFVDALHTDMDAFGYRDSLGHIDYYANGGSDQPGCPKTIFSGSKYFKCDHQRSVFLYLDSLNQSRHITAYPCSDYSNFLNGMCLSCERFNSSGCPVFGYDVSRWKDVLLKLGQTATFFTTNKEAPFCQSEYKVEIMSWNSEARWGSITITLKNRAQETETRIDHKSYEFQRFTEMTLLAQFERDVYPVEKITLKYVTANKLRSRYKLRVLRFRLTPLKSDLRPLCRYDLLLVENKDVTFRPISCHDNNF</sequence>
<evidence type="ECO:0000256" key="4">
    <source>
        <dbReference type="ARBA" id="ARBA00022475"/>
    </source>
</evidence>
<evidence type="ECO:0000256" key="15">
    <source>
        <dbReference type="PIRSR" id="PIRSR000865-1"/>
    </source>
</evidence>
<feature type="binding site" evidence="16">
    <location>
        <position position="201"/>
    </location>
    <ligand>
        <name>Ca(2+)</name>
        <dbReference type="ChEBI" id="CHEBI:29108"/>
    </ligand>
</feature>
<dbReference type="AlphaFoldDB" id="A0AA88M0I0"/>
<accession>A0AA88M0I0</accession>
<dbReference type="GO" id="GO:0008201">
    <property type="term" value="F:heparin binding"/>
    <property type="evidence" value="ECO:0007669"/>
    <property type="project" value="UniProtKB-ARBA"/>
</dbReference>
<protein>
    <recommendedName>
        <fullName evidence="19">Lipase domain-containing protein</fullName>
    </recommendedName>
</protein>
<evidence type="ECO:0000313" key="21">
    <source>
        <dbReference type="Proteomes" id="UP001187315"/>
    </source>
</evidence>
<evidence type="ECO:0000256" key="1">
    <source>
        <dbReference type="ARBA" id="ARBA00004202"/>
    </source>
</evidence>
<evidence type="ECO:0000256" key="10">
    <source>
        <dbReference type="ARBA" id="ARBA00023136"/>
    </source>
</evidence>
<dbReference type="InterPro" id="IPR033906">
    <property type="entry name" value="Lipase_N"/>
</dbReference>
<keyword evidence="12" id="KW-0325">Glycoprotein</keyword>
<keyword evidence="9" id="KW-0443">Lipid metabolism</keyword>
<evidence type="ECO:0000256" key="3">
    <source>
        <dbReference type="ARBA" id="ARBA00010701"/>
    </source>
</evidence>
<dbReference type="Pfam" id="PF00151">
    <property type="entry name" value="Lipase"/>
    <property type="match status" value="1"/>
</dbReference>
<keyword evidence="16" id="KW-0479">Metal-binding</keyword>
<keyword evidence="4" id="KW-1003">Cell membrane</keyword>